<name>A0A7S4RLC7_9STRA</name>
<dbReference type="AlphaFoldDB" id="A0A7S4RLC7"/>
<feature type="compositionally biased region" description="Basic residues" evidence="6">
    <location>
        <begin position="282"/>
        <end position="294"/>
    </location>
</feature>
<evidence type="ECO:0000256" key="1">
    <source>
        <dbReference type="ARBA" id="ARBA00022527"/>
    </source>
</evidence>
<feature type="compositionally biased region" description="Polar residues" evidence="6">
    <location>
        <begin position="404"/>
        <end position="425"/>
    </location>
</feature>
<feature type="compositionally biased region" description="Low complexity" evidence="6">
    <location>
        <begin position="531"/>
        <end position="541"/>
    </location>
</feature>
<keyword evidence="2" id="KW-0808">Transferase</keyword>
<evidence type="ECO:0000256" key="7">
    <source>
        <dbReference type="SAM" id="SignalP"/>
    </source>
</evidence>
<keyword evidence="5" id="KW-0067">ATP-binding</keyword>
<keyword evidence="3" id="KW-0547">Nucleotide-binding</keyword>
<evidence type="ECO:0000256" key="3">
    <source>
        <dbReference type="ARBA" id="ARBA00022741"/>
    </source>
</evidence>
<evidence type="ECO:0000259" key="9">
    <source>
        <dbReference type="PROSITE" id="PS51285"/>
    </source>
</evidence>
<feature type="compositionally biased region" description="Low complexity" evidence="6">
    <location>
        <begin position="435"/>
        <end position="451"/>
    </location>
</feature>
<reference evidence="10" key="1">
    <citation type="submission" date="2021-01" db="EMBL/GenBank/DDBJ databases">
        <authorList>
            <person name="Corre E."/>
            <person name="Pelletier E."/>
            <person name="Niang G."/>
            <person name="Scheremetjew M."/>
            <person name="Finn R."/>
            <person name="Kale V."/>
            <person name="Holt S."/>
            <person name="Cochrane G."/>
            <person name="Meng A."/>
            <person name="Brown T."/>
            <person name="Cohen L."/>
        </authorList>
    </citation>
    <scope>NUCLEOTIDE SEQUENCE</scope>
    <source>
        <strain evidence="10">GSO104</strain>
    </source>
</reference>
<evidence type="ECO:0000256" key="5">
    <source>
        <dbReference type="ARBA" id="ARBA00022840"/>
    </source>
</evidence>
<feature type="region of interest" description="Disordered" evidence="6">
    <location>
        <begin position="404"/>
        <end position="622"/>
    </location>
</feature>
<evidence type="ECO:0000313" key="10">
    <source>
        <dbReference type="EMBL" id="CAE4616589.1"/>
    </source>
</evidence>
<feature type="compositionally biased region" description="Polar residues" evidence="6">
    <location>
        <begin position="604"/>
        <end position="622"/>
    </location>
</feature>
<sequence length="622" mass="67291">MDICALLILDWPRILTSLLGEAAQQKAPTKKENSDDERANTICGTQEYMAPEMVARKGYGKAADFWSLGCIAYEMLKGTPPFESKKGSKDLFRKIMNERVRMPDGSSAAACQLLKGLLNRDAQARLGAAKSTMFRVGGVAGLKQCQFFDGLDWQKLYKKEIDPPVDVTVDNENDLRHFHDEFVQMSLPRSVMEMSQDHFQPRRCDSENFRGFSFIQDSYVLPERKESETEKYWNNVDADGESLSECASSVFDDDYGTNTTTTDANKGNNNNNLATVDETPQKKKRPPRKKKKKKAEGEEAADTSPKPAEAPAAAADDSGPRRVSAKDLEDIMKNINKPSASPENTSSPPGTTAATVTRPIVTTQRQLPQSAPPPLNKPTPAAAPQSWDSVGKAKMKANTANVVPTTKSSAVGGLNPNSSSFTPVNTYKPAPGSWAGRTTAGVSASTTGTKTYAHPPQLQQSAPGSWAGRATAPDRNYANLQQPAPPLHRGNNYAPTTQKQPRDMGQPQAPPSRSDWRQHSPSWSQPGINRKQLQQQQQPRRPAAPQPPPPKPQLWPALGDDFPPPPGGGKAGEGNGIANSAVKKHPNPSQAASSWGAKGGGTSNGKSAWNTSAKTTTGNAWR</sequence>
<feature type="compositionally biased region" description="Polar residues" evidence="6">
    <location>
        <begin position="336"/>
        <end position="369"/>
    </location>
</feature>
<dbReference type="PROSITE" id="PS51285">
    <property type="entry name" value="AGC_KINASE_CTER"/>
    <property type="match status" value="1"/>
</dbReference>
<dbReference type="Gene3D" id="1.10.510.10">
    <property type="entry name" value="Transferase(Phosphotransferase) domain 1"/>
    <property type="match status" value="1"/>
</dbReference>
<evidence type="ECO:0000256" key="4">
    <source>
        <dbReference type="ARBA" id="ARBA00022777"/>
    </source>
</evidence>
<keyword evidence="4" id="KW-0418">Kinase</keyword>
<protein>
    <recommendedName>
        <fullName evidence="11">Protein kinase domain-containing protein</fullName>
    </recommendedName>
</protein>
<dbReference type="SMART" id="SM00220">
    <property type="entry name" value="S_TKc"/>
    <property type="match status" value="1"/>
</dbReference>
<feature type="chain" id="PRO_5030940485" description="Protein kinase domain-containing protein" evidence="7">
    <location>
        <begin position="17"/>
        <end position="622"/>
    </location>
</feature>
<evidence type="ECO:0000256" key="2">
    <source>
        <dbReference type="ARBA" id="ARBA00022679"/>
    </source>
</evidence>
<dbReference type="InterPro" id="IPR011009">
    <property type="entry name" value="Kinase-like_dom_sf"/>
</dbReference>
<accession>A0A7S4RLC7</accession>
<feature type="domain" description="Protein kinase" evidence="8">
    <location>
        <begin position="1"/>
        <end position="148"/>
    </location>
</feature>
<dbReference type="GO" id="GO:0005524">
    <property type="term" value="F:ATP binding"/>
    <property type="evidence" value="ECO:0007669"/>
    <property type="project" value="UniProtKB-KW"/>
</dbReference>
<dbReference type="GO" id="GO:0004674">
    <property type="term" value="F:protein serine/threonine kinase activity"/>
    <property type="evidence" value="ECO:0007669"/>
    <property type="project" value="UniProtKB-KW"/>
</dbReference>
<feature type="region of interest" description="Disordered" evidence="6">
    <location>
        <begin position="257"/>
        <end position="388"/>
    </location>
</feature>
<proteinExistence type="predicted"/>
<feature type="compositionally biased region" description="Pro residues" evidence="6">
    <location>
        <begin position="542"/>
        <end position="553"/>
    </location>
</feature>
<dbReference type="InterPro" id="IPR000719">
    <property type="entry name" value="Prot_kinase_dom"/>
</dbReference>
<dbReference type="EMBL" id="HBNS01025127">
    <property type="protein sequence ID" value="CAE4616589.1"/>
    <property type="molecule type" value="Transcribed_RNA"/>
</dbReference>
<gene>
    <name evidence="10" type="ORF">DBRI00130_LOCUS19824</name>
</gene>
<evidence type="ECO:0000256" key="6">
    <source>
        <dbReference type="SAM" id="MobiDB-lite"/>
    </source>
</evidence>
<keyword evidence="7" id="KW-0732">Signal</keyword>
<keyword evidence="1" id="KW-0723">Serine/threonine-protein kinase</keyword>
<feature type="signal peptide" evidence="7">
    <location>
        <begin position="1"/>
        <end position="16"/>
    </location>
</feature>
<dbReference type="InterPro" id="IPR000961">
    <property type="entry name" value="AGC-kinase_C"/>
</dbReference>
<organism evidence="10">
    <name type="scientific">Ditylum brightwellii</name>
    <dbReference type="NCBI Taxonomy" id="49249"/>
    <lineage>
        <taxon>Eukaryota</taxon>
        <taxon>Sar</taxon>
        <taxon>Stramenopiles</taxon>
        <taxon>Ochrophyta</taxon>
        <taxon>Bacillariophyta</taxon>
        <taxon>Mediophyceae</taxon>
        <taxon>Lithodesmiophycidae</taxon>
        <taxon>Lithodesmiales</taxon>
        <taxon>Lithodesmiaceae</taxon>
        <taxon>Ditylum</taxon>
    </lineage>
</organism>
<feature type="compositionally biased region" description="Basic and acidic residues" evidence="6">
    <location>
        <begin position="318"/>
        <end position="332"/>
    </location>
</feature>
<feature type="domain" description="AGC-kinase C-terminal" evidence="9">
    <location>
        <begin position="149"/>
        <end position="224"/>
    </location>
</feature>
<dbReference type="SUPFAM" id="SSF56112">
    <property type="entry name" value="Protein kinase-like (PK-like)"/>
    <property type="match status" value="1"/>
</dbReference>
<dbReference type="Pfam" id="PF00069">
    <property type="entry name" value="Pkinase"/>
    <property type="match status" value="1"/>
</dbReference>
<dbReference type="Gene3D" id="3.30.200.20">
    <property type="entry name" value="Phosphorylase Kinase, domain 1"/>
    <property type="match status" value="1"/>
</dbReference>
<feature type="compositionally biased region" description="Low complexity" evidence="6">
    <location>
        <begin position="257"/>
        <end position="275"/>
    </location>
</feature>
<feature type="compositionally biased region" description="Low complexity" evidence="6">
    <location>
        <begin position="305"/>
        <end position="315"/>
    </location>
</feature>
<dbReference type="PANTHER" id="PTHR24351">
    <property type="entry name" value="RIBOSOMAL PROTEIN S6 KINASE"/>
    <property type="match status" value="1"/>
</dbReference>
<evidence type="ECO:0008006" key="11">
    <source>
        <dbReference type="Google" id="ProtNLM"/>
    </source>
</evidence>
<dbReference type="PROSITE" id="PS50011">
    <property type="entry name" value="PROTEIN_KINASE_DOM"/>
    <property type="match status" value="1"/>
</dbReference>
<evidence type="ECO:0000259" key="8">
    <source>
        <dbReference type="PROSITE" id="PS50011"/>
    </source>
</evidence>